<keyword evidence="11" id="KW-0548">Nucleotidyltransferase</keyword>
<keyword evidence="4 11" id="KW-0808">Transferase</keyword>
<dbReference type="Proteomes" id="UP000001460">
    <property type="component" value="Unassembled WGS sequence"/>
</dbReference>
<accession>B6AEN5</accession>
<feature type="transmembrane region" description="Helical" evidence="10">
    <location>
        <begin position="327"/>
        <end position="343"/>
    </location>
</feature>
<feature type="transmembrane region" description="Helical" evidence="10">
    <location>
        <begin position="88"/>
        <end position="107"/>
    </location>
</feature>
<evidence type="ECO:0000256" key="1">
    <source>
        <dbReference type="ARBA" id="ARBA00004477"/>
    </source>
</evidence>
<dbReference type="EC" id="2.7.1.108" evidence="3"/>
<dbReference type="GO" id="GO:0005789">
    <property type="term" value="C:endoplasmic reticulum membrane"/>
    <property type="evidence" value="ECO:0007669"/>
    <property type="project" value="UniProtKB-SubCell"/>
</dbReference>
<dbReference type="InterPro" id="IPR032974">
    <property type="entry name" value="Polypren_kinase"/>
</dbReference>
<keyword evidence="6" id="KW-0418">Kinase</keyword>
<evidence type="ECO:0000313" key="12">
    <source>
        <dbReference type="Proteomes" id="UP000001460"/>
    </source>
</evidence>
<dbReference type="GO" id="GO:0016779">
    <property type="term" value="F:nucleotidyltransferase activity"/>
    <property type="evidence" value="ECO:0007669"/>
    <property type="project" value="UniProtKB-KW"/>
</dbReference>
<dbReference type="PANTHER" id="PTHR13205">
    <property type="entry name" value="TRANSMEMBRANE PROTEIN 15-RELATED"/>
    <property type="match status" value="1"/>
</dbReference>
<dbReference type="PANTHER" id="PTHR13205:SF15">
    <property type="entry name" value="DOLICHOL KINASE"/>
    <property type="match status" value="1"/>
</dbReference>
<feature type="transmembrane region" description="Helical" evidence="10">
    <location>
        <begin position="404"/>
        <end position="422"/>
    </location>
</feature>
<feature type="transmembrane region" description="Helical" evidence="10">
    <location>
        <begin position="119"/>
        <end position="137"/>
    </location>
</feature>
<dbReference type="GO" id="GO:0004168">
    <property type="term" value="F:dolichol kinase activity"/>
    <property type="evidence" value="ECO:0007669"/>
    <property type="project" value="UniProtKB-EC"/>
</dbReference>
<evidence type="ECO:0000256" key="7">
    <source>
        <dbReference type="ARBA" id="ARBA00022824"/>
    </source>
</evidence>
<evidence type="ECO:0000256" key="4">
    <source>
        <dbReference type="ARBA" id="ARBA00022679"/>
    </source>
</evidence>
<comment type="similarity">
    <text evidence="2">Belongs to the polyprenol kinase family.</text>
</comment>
<evidence type="ECO:0000256" key="6">
    <source>
        <dbReference type="ARBA" id="ARBA00022777"/>
    </source>
</evidence>
<dbReference type="AlphaFoldDB" id="B6AEN5"/>
<evidence type="ECO:0000256" key="9">
    <source>
        <dbReference type="ARBA" id="ARBA00023136"/>
    </source>
</evidence>
<dbReference type="GeneID" id="6996325"/>
<comment type="subcellular location">
    <subcellularLocation>
        <location evidence="1">Endoplasmic reticulum membrane</location>
        <topology evidence="1">Multi-pass membrane protein</topology>
    </subcellularLocation>
</comment>
<evidence type="ECO:0000256" key="3">
    <source>
        <dbReference type="ARBA" id="ARBA00012132"/>
    </source>
</evidence>
<protein>
    <recommendedName>
        <fullName evidence="3">dolichol kinase</fullName>
        <ecNumber evidence="3">2.7.1.108</ecNumber>
    </recommendedName>
</protein>
<organism evidence="11 12">
    <name type="scientific">Cryptosporidium muris (strain RN66)</name>
    <dbReference type="NCBI Taxonomy" id="441375"/>
    <lineage>
        <taxon>Eukaryota</taxon>
        <taxon>Sar</taxon>
        <taxon>Alveolata</taxon>
        <taxon>Apicomplexa</taxon>
        <taxon>Conoidasida</taxon>
        <taxon>Coccidia</taxon>
        <taxon>Eucoccidiorida</taxon>
        <taxon>Eimeriorina</taxon>
        <taxon>Cryptosporidiidae</taxon>
        <taxon>Cryptosporidium</taxon>
    </lineage>
</organism>
<feature type="transmembrane region" description="Helical" evidence="10">
    <location>
        <begin position="292"/>
        <end position="315"/>
    </location>
</feature>
<dbReference type="OrthoDB" id="343846at2759"/>
<dbReference type="EMBL" id="DS989730">
    <property type="protein sequence ID" value="EEA06652.1"/>
    <property type="molecule type" value="Genomic_DNA"/>
</dbReference>
<keyword evidence="9 10" id="KW-0472">Membrane</keyword>
<keyword evidence="5 10" id="KW-0812">Transmembrane</keyword>
<keyword evidence="7" id="KW-0256">Endoplasmic reticulum</keyword>
<feature type="transmembrane region" description="Helical" evidence="10">
    <location>
        <begin position="143"/>
        <end position="162"/>
    </location>
</feature>
<dbReference type="eggNOG" id="KOG2468">
    <property type="taxonomic scope" value="Eukaryota"/>
</dbReference>
<keyword evidence="8 10" id="KW-1133">Transmembrane helix</keyword>
<name>B6AEN5_CRYMR</name>
<evidence type="ECO:0000256" key="2">
    <source>
        <dbReference type="ARBA" id="ARBA00010794"/>
    </source>
</evidence>
<evidence type="ECO:0000256" key="5">
    <source>
        <dbReference type="ARBA" id="ARBA00022692"/>
    </source>
</evidence>
<evidence type="ECO:0000256" key="10">
    <source>
        <dbReference type="SAM" id="Phobius"/>
    </source>
</evidence>
<feature type="transmembrane region" description="Helical" evidence="10">
    <location>
        <begin position="174"/>
        <end position="194"/>
    </location>
</feature>
<dbReference type="STRING" id="441375.B6AEN5"/>
<dbReference type="VEuPathDB" id="CryptoDB:CMU_013270"/>
<dbReference type="RefSeq" id="XP_002141001.1">
    <property type="nucleotide sequence ID" value="XM_002140965.1"/>
</dbReference>
<keyword evidence="12" id="KW-1185">Reference proteome</keyword>
<evidence type="ECO:0000313" key="11">
    <source>
        <dbReference type="EMBL" id="EEA06652.1"/>
    </source>
</evidence>
<feature type="transmembrane region" description="Helical" evidence="10">
    <location>
        <begin position="355"/>
        <end position="376"/>
    </location>
</feature>
<feature type="transmembrane region" description="Helical" evidence="10">
    <location>
        <begin position="34"/>
        <end position="52"/>
    </location>
</feature>
<feature type="transmembrane region" description="Helical" evidence="10">
    <location>
        <begin position="206"/>
        <end position="228"/>
    </location>
</feature>
<dbReference type="OMA" id="SIDNFML"/>
<feature type="transmembrane region" description="Helical" evidence="10">
    <location>
        <begin position="437"/>
        <end position="462"/>
    </location>
</feature>
<evidence type="ECO:0000256" key="8">
    <source>
        <dbReference type="ARBA" id="ARBA00022989"/>
    </source>
</evidence>
<dbReference type="GO" id="GO:0043048">
    <property type="term" value="P:dolichyl monophosphate biosynthetic process"/>
    <property type="evidence" value="ECO:0007669"/>
    <property type="project" value="TreeGrafter"/>
</dbReference>
<proteinExistence type="inferred from homology"/>
<feature type="transmembrane region" description="Helical" evidence="10">
    <location>
        <begin position="474"/>
        <end position="494"/>
    </location>
</feature>
<sequence>MSVYRIIDTILYITLTLTHIIKCWYNDSINITKILILAFILIFPIYLVYQELRLQFLIFKDFQLVANLTFPLFLSTIFRGITFRYTQIIQSYILIVMILSTLIYLDYKKRNVGVYFNQYWALSFFSIVCFIISSTKIQSFQLLLILLFSVKYYILLLKFLSLESRDNEKQFCNFGELNLASQFIGFILMISLIIFKESFSTPNIPICSLCFACMSIFSTLVLPFYLYFYFQITGDNGRQDNGTVLNILYIFRLFTFIIGLVVTVIVFLPYISTNILLYMVNNILYSAITRLLILYWLTILVLLLVSLNLITSIYLEKDEIMRIIIRKFFHLVTITILLPPLLLCNNFQENYNIRSILSFIFTSTFAVISIFVYIEIIRKSNMCNRFTNLTNFLLLPFIDEKDSMNGFILTHTYLLFGLYFPIMNEYFHFLTAHKFDLVAACIGLATTGIGDAFSAMLGVLYGNKKLPGNEKKTYIGFLSFFVSCLLFLLFIYNISYPHFSTPIKLVLLAWNCSLLEAYTRHIDNAIVPIYALTLYLNLNL</sequence>
<feature type="transmembrane region" description="Helical" evidence="10">
    <location>
        <begin position="249"/>
        <end position="272"/>
    </location>
</feature>
<feature type="transmembrane region" description="Helical" evidence="10">
    <location>
        <begin position="64"/>
        <end position="82"/>
    </location>
</feature>
<gene>
    <name evidence="11" type="ORF">CMU_013270</name>
</gene>
<reference evidence="11" key="1">
    <citation type="submission" date="2008-06" db="EMBL/GenBank/DDBJ databases">
        <authorList>
            <person name="Lorenzi H."/>
            <person name="Inman J."/>
            <person name="Miller J."/>
            <person name="Schobel S."/>
            <person name="Amedeo P."/>
            <person name="Caler E.V."/>
            <person name="da Silva J."/>
        </authorList>
    </citation>
    <scope>NUCLEOTIDE SEQUENCE [LARGE SCALE GENOMIC DNA]</scope>
    <source>
        <strain evidence="11">RN66</strain>
    </source>
</reference>